<dbReference type="PROSITE" id="PS50305">
    <property type="entry name" value="SIRTUIN"/>
    <property type="match status" value="1"/>
</dbReference>
<dbReference type="GO" id="GO:0010468">
    <property type="term" value="P:regulation of gene expression"/>
    <property type="evidence" value="ECO:0007669"/>
    <property type="project" value="UniProtKB-ARBA"/>
</dbReference>
<dbReference type="GO" id="GO:0070403">
    <property type="term" value="F:NAD+ binding"/>
    <property type="evidence" value="ECO:0007669"/>
    <property type="project" value="InterPro"/>
</dbReference>
<evidence type="ECO:0000313" key="20">
    <source>
        <dbReference type="Proteomes" id="UP000078200"/>
    </source>
</evidence>
<feature type="compositionally biased region" description="Low complexity" evidence="17">
    <location>
        <begin position="515"/>
        <end position="526"/>
    </location>
</feature>
<feature type="domain" description="Deacetylase sirtuin-type" evidence="18">
    <location>
        <begin position="102"/>
        <end position="349"/>
    </location>
</feature>
<keyword evidence="16" id="KW-0175">Coiled coil</keyword>
<feature type="compositionally biased region" description="Polar residues" evidence="17">
    <location>
        <begin position="395"/>
        <end position="412"/>
    </location>
</feature>
<evidence type="ECO:0000256" key="6">
    <source>
        <dbReference type="ARBA" id="ARBA00022833"/>
    </source>
</evidence>
<evidence type="ECO:0000313" key="19">
    <source>
        <dbReference type="EnsemblMetazoa" id="GAUT031774-PA"/>
    </source>
</evidence>
<dbReference type="InterPro" id="IPR050134">
    <property type="entry name" value="NAD-dep_sirtuin_deacylases"/>
</dbReference>
<dbReference type="AlphaFoldDB" id="A0A1A9VBC9"/>
<comment type="catalytic activity">
    <reaction evidence="11">
        <text>N(6)-decanoyl-L-lysyl-[protein] + NAD(+) + H2O = 2''-O-decanoyl-ADP-D-ribose + nicotinamide + L-lysyl-[protein]</text>
        <dbReference type="Rhea" id="RHEA:70631"/>
        <dbReference type="Rhea" id="RHEA-COMP:9752"/>
        <dbReference type="Rhea" id="RHEA-COMP:17932"/>
        <dbReference type="ChEBI" id="CHEBI:15377"/>
        <dbReference type="ChEBI" id="CHEBI:17154"/>
        <dbReference type="ChEBI" id="CHEBI:29969"/>
        <dbReference type="ChEBI" id="CHEBI:57540"/>
        <dbReference type="ChEBI" id="CHEBI:143222"/>
        <dbReference type="ChEBI" id="CHEBI:189688"/>
    </reaction>
    <physiologicalReaction direction="left-to-right" evidence="11">
        <dbReference type="Rhea" id="RHEA:70632"/>
    </physiologicalReaction>
</comment>
<evidence type="ECO:0000256" key="3">
    <source>
        <dbReference type="ARBA" id="ARBA00022553"/>
    </source>
</evidence>
<dbReference type="FunFam" id="2.20.28.200:FF:000002">
    <property type="entry name" value="NAD-dependent deacetylase sirtuin-7"/>
    <property type="match status" value="1"/>
</dbReference>
<feature type="region of interest" description="Disordered" evidence="17">
    <location>
        <begin position="506"/>
        <end position="533"/>
    </location>
</feature>
<dbReference type="Gene3D" id="3.40.50.1220">
    <property type="entry name" value="TPP-binding domain"/>
    <property type="match status" value="1"/>
</dbReference>
<comment type="catalytic activity">
    <reaction evidence="14">
        <text>N(6)-glutaryl-L-lysyl-[protein] + NAD(+) + H2O = 2''-O-glutaryl-ADP-D-ribose + nicotinamide + L-lysyl-[protein]</text>
        <dbReference type="Rhea" id="RHEA:47664"/>
        <dbReference type="Rhea" id="RHEA-COMP:9752"/>
        <dbReference type="Rhea" id="RHEA-COMP:11875"/>
        <dbReference type="ChEBI" id="CHEBI:15377"/>
        <dbReference type="ChEBI" id="CHEBI:17154"/>
        <dbReference type="ChEBI" id="CHEBI:29969"/>
        <dbReference type="ChEBI" id="CHEBI:57540"/>
        <dbReference type="ChEBI" id="CHEBI:87828"/>
        <dbReference type="ChEBI" id="CHEBI:87829"/>
    </reaction>
    <physiologicalReaction direction="left-to-right" evidence="14">
        <dbReference type="Rhea" id="RHEA:47665"/>
    </physiologicalReaction>
</comment>
<feature type="binding site" evidence="15">
    <location>
        <position position="245"/>
    </location>
    <ligand>
        <name>Zn(2+)</name>
        <dbReference type="ChEBI" id="CHEBI:29105"/>
    </ligand>
</feature>
<dbReference type="PANTHER" id="PTHR11085">
    <property type="entry name" value="NAD-DEPENDENT PROTEIN DEACYLASE SIRTUIN-5, MITOCHONDRIAL-RELATED"/>
    <property type="match status" value="1"/>
</dbReference>
<dbReference type="GO" id="GO:0097372">
    <property type="term" value="F:histone H3K18 deacetylase activity, NAD-dependent"/>
    <property type="evidence" value="ECO:0007669"/>
    <property type="project" value="TreeGrafter"/>
</dbReference>
<dbReference type="EnsemblMetazoa" id="GAUT031774-RA">
    <property type="protein sequence ID" value="GAUT031774-PA"/>
    <property type="gene ID" value="GAUT031774"/>
</dbReference>
<dbReference type="GO" id="GO:0035861">
    <property type="term" value="C:site of double-strand break"/>
    <property type="evidence" value="ECO:0007669"/>
    <property type="project" value="UniProtKB-ARBA"/>
</dbReference>
<evidence type="ECO:0000256" key="9">
    <source>
        <dbReference type="ARBA" id="ARBA00041832"/>
    </source>
</evidence>
<keyword evidence="7" id="KW-0520">NAD</keyword>
<dbReference type="Proteomes" id="UP000078200">
    <property type="component" value="Unassembled WGS sequence"/>
</dbReference>
<evidence type="ECO:0000256" key="4">
    <source>
        <dbReference type="ARBA" id="ARBA00022679"/>
    </source>
</evidence>
<evidence type="ECO:0000259" key="18">
    <source>
        <dbReference type="PROSITE" id="PS50305"/>
    </source>
</evidence>
<evidence type="ECO:0000256" key="13">
    <source>
        <dbReference type="ARBA" id="ARBA00051399"/>
    </source>
</evidence>
<dbReference type="GO" id="GO:0046872">
    <property type="term" value="F:metal ion binding"/>
    <property type="evidence" value="ECO:0007669"/>
    <property type="project" value="UniProtKB-KW"/>
</dbReference>
<name>A0A1A9VBC9_GLOAU</name>
<feature type="binding site" evidence="15">
    <location>
        <position position="215"/>
    </location>
    <ligand>
        <name>Zn(2+)</name>
        <dbReference type="ChEBI" id="CHEBI:29105"/>
    </ligand>
</feature>
<dbReference type="Pfam" id="PF02146">
    <property type="entry name" value="SIR2"/>
    <property type="match status" value="1"/>
</dbReference>
<evidence type="ECO:0000256" key="1">
    <source>
        <dbReference type="ARBA" id="ARBA00001947"/>
    </source>
</evidence>
<reference evidence="19" key="1">
    <citation type="submission" date="2020-05" db="UniProtKB">
        <authorList>
            <consortium name="EnsemblMetazoa"/>
        </authorList>
    </citation>
    <scope>IDENTIFICATION</scope>
    <source>
        <strain evidence="19">TTRI</strain>
    </source>
</reference>
<dbReference type="CDD" id="cd01410">
    <property type="entry name" value="SIRT7"/>
    <property type="match status" value="1"/>
</dbReference>
<keyword evidence="3" id="KW-0597">Phosphoprotein</keyword>
<comment type="catalytic activity">
    <reaction evidence="12">
        <text>N(6)-succinyl-L-lysyl-[protein] + NAD(+) + H2O = 2''-O-succinyl-ADP-D-ribose + nicotinamide + L-lysyl-[protein]</text>
        <dbReference type="Rhea" id="RHEA:47668"/>
        <dbReference type="Rhea" id="RHEA-COMP:9752"/>
        <dbReference type="Rhea" id="RHEA-COMP:11877"/>
        <dbReference type="ChEBI" id="CHEBI:15377"/>
        <dbReference type="ChEBI" id="CHEBI:17154"/>
        <dbReference type="ChEBI" id="CHEBI:29969"/>
        <dbReference type="ChEBI" id="CHEBI:57540"/>
        <dbReference type="ChEBI" id="CHEBI:87830"/>
        <dbReference type="ChEBI" id="CHEBI:87832"/>
    </reaction>
    <physiologicalReaction direction="left-to-right" evidence="12">
        <dbReference type="Rhea" id="RHEA:47669"/>
    </physiologicalReaction>
</comment>
<feature type="active site" description="Proton acceptor" evidence="15">
    <location>
        <position position="207"/>
    </location>
</feature>
<dbReference type="Gene3D" id="2.20.28.200">
    <property type="match status" value="1"/>
</dbReference>
<feature type="binding site" evidence="15">
    <location>
        <position position="218"/>
    </location>
    <ligand>
        <name>Zn(2+)</name>
        <dbReference type="ChEBI" id="CHEBI:29105"/>
    </ligand>
</feature>
<evidence type="ECO:0000256" key="11">
    <source>
        <dbReference type="ARBA" id="ARBA00050237"/>
    </source>
</evidence>
<dbReference type="GO" id="GO:0000785">
    <property type="term" value="C:chromatin"/>
    <property type="evidence" value="ECO:0007669"/>
    <property type="project" value="UniProtKB-ARBA"/>
</dbReference>
<dbReference type="GO" id="GO:0005634">
    <property type="term" value="C:nucleus"/>
    <property type="evidence" value="ECO:0007669"/>
    <property type="project" value="TreeGrafter"/>
</dbReference>
<feature type="region of interest" description="Disordered" evidence="17">
    <location>
        <begin position="590"/>
        <end position="622"/>
    </location>
</feature>
<evidence type="ECO:0000256" key="10">
    <source>
        <dbReference type="ARBA" id="ARBA00043038"/>
    </source>
</evidence>
<evidence type="ECO:0000256" key="12">
    <source>
        <dbReference type="ARBA" id="ARBA00051105"/>
    </source>
</evidence>
<organism evidence="19 20">
    <name type="scientific">Glossina austeni</name>
    <name type="common">Savannah tsetse fly</name>
    <dbReference type="NCBI Taxonomy" id="7395"/>
    <lineage>
        <taxon>Eukaryota</taxon>
        <taxon>Metazoa</taxon>
        <taxon>Ecdysozoa</taxon>
        <taxon>Arthropoda</taxon>
        <taxon>Hexapoda</taxon>
        <taxon>Insecta</taxon>
        <taxon>Pterygota</taxon>
        <taxon>Neoptera</taxon>
        <taxon>Endopterygota</taxon>
        <taxon>Diptera</taxon>
        <taxon>Brachycera</taxon>
        <taxon>Muscomorpha</taxon>
        <taxon>Hippoboscoidea</taxon>
        <taxon>Glossinidae</taxon>
        <taxon>Glossina</taxon>
    </lineage>
</organism>
<feature type="binding site" evidence="15">
    <location>
        <position position="248"/>
    </location>
    <ligand>
        <name>Zn(2+)</name>
        <dbReference type="ChEBI" id="CHEBI:29105"/>
    </ligand>
</feature>
<evidence type="ECO:0000256" key="17">
    <source>
        <dbReference type="SAM" id="MobiDB-lite"/>
    </source>
</evidence>
<evidence type="ECO:0000256" key="8">
    <source>
        <dbReference type="ARBA" id="ARBA00038170"/>
    </source>
</evidence>
<evidence type="ECO:0000256" key="15">
    <source>
        <dbReference type="PROSITE-ProRule" id="PRU00236"/>
    </source>
</evidence>
<dbReference type="PANTHER" id="PTHR11085:SF1">
    <property type="entry name" value="NAD-DEPENDENT PROTEIN DEACETYLASE SIRTUIN-7"/>
    <property type="match status" value="1"/>
</dbReference>
<dbReference type="EC" id="2.3.1.286" evidence="2"/>
<protein>
    <recommendedName>
        <fullName evidence="2">protein acetyllysine N-acetyltransferase</fullName>
        <ecNumber evidence="2">2.3.1.286</ecNumber>
    </recommendedName>
    <alternativeName>
        <fullName evidence="10">Regulatory protein SIR2 homolog 7</fullName>
    </alternativeName>
    <alternativeName>
        <fullName evidence="9">SIR2-like protein 7</fullName>
    </alternativeName>
</protein>
<feature type="region of interest" description="Disordered" evidence="17">
    <location>
        <begin position="1"/>
        <end position="24"/>
    </location>
</feature>
<feature type="coiled-coil region" evidence="16">
    <location>
        <begin position="81"/>
        <end position="108"/>
    </location>
</feature>
<keyword evidence="6 15" id="KW-0862">Zinc</keyword>
<dbReference type="InterPro" id="IPR029035">
    <property type="entry name" value="DHS-like_NAD/FAD-binding_dom"/>
</dbReference>
<keyword evidence="20" id="KW-1185">Reference proteome</keyword>
<keyword evidence="5 15" id="KW-0479">Metal-binding</keyword>
<evidence type="ECO:0000256" key="16">
    <source>
        <dbReference type="SAM" id="Coils"/>
    </source>
</evidence>
<dbReference type="STRING" id="7395.A0A1A9VBC9"/>
<sequence length="827" mass="94037">MEHDLESSQDTEMPSKEKSAREALQTYLTRAKLNPAKAENEKRRRKDTIRKISMIYKKCESTRSLEDRQLLEKHPDIVKQVKKRKERVEIYKERIVEKEDDLHVIEAKVGELASIILQAKHLICYTGAGISTSALIPDYRGSKGIWTLLSKGEDIGEHDLSAANPTFTHMALYEMHKKGILRYVVSQNCDGLHLRSGLPRSSLSEIHGNMYIEVCKTCKPISVYWRLFDTTEMTARYCHKTKRLCHHCSEPLYDTIVHFGERGNLKWPLNWAGACQHAEKADVILCLGSSLKVLKKYTWLWQMDKPARARAKICIVNLQWTPKDNLASIKINGKCDQVLEMLMRTLNISVPVYKKEKDPIFIHATLLMPEELHTLSQPLLKQSEIDHADEADKISSSYSCTNDSEKSCSTSDSEYRAMISRGPRIRTPLKQMSGTRIKTNLYLKNKVKCMSQMNSEDESSTSATAEDVHIQKLMEVDKKSFFDGKIKLEPQNLNAIKIEPAMSMESENEMTSNLQQGKPQNQPPNGFAKPPTNGFKLTAGSIDNVKNELINHSSVKNVTVPVAPSVAPIFNGYKVDPAVQALSSQKVFNETETSEPPPLTPLIKQLPNSPNKITSPPLDTLDEETLSADEGSLDEDSTNENASEQVIVAQMDILKNFALTCPKRVANCSRIDAQQRYHLLRSKLPSWCDAKYAYSGLHSIVFPPPADINIWNSQIVPIFAMNRSAASCEFCFDHYAESECQFYRKFDLHDRKHKKRTRKGRFVVCECCPLSENEEDDDYDENISLAHIAAAEMAKRRNHINSSFPRKLARTQAGWYGKGYKKYRRRK</sequence>
<comment type="similarity">
    <text evidence="8">Belongs to the sirtuin family. Class IV subfamily.</text>
</comment>
<dbReference type="SUPFAM" id="SSF52467">
    <property type="entry name" value="DHS-like NAD/FAD-binding domain"/>
    <property type="match status" value="1"/>
</dbReference>
<proteinExistence type="inferred from homology"/>
<evidence type="ECO:0000256" key="7">
    <source>
        <dbReference type="ARBA" id="ARBA00023027"/>
    </source>
</evidence>
<evidence type="ECO:0000256" key="5">
    <source>
        <dbReference type="ARBA" id="ARBA00022723"/>
    </source>
</evidence>
<evidence type="ECO:0000256" key="2">
    <source>
        <dbReference type="ARBA" id="ARBA00012928"/>
    </source>
</evidence>
<accession>A0A1A9VBC9</accession>
<evidence type="ECO:0000256" key="14">
    <source>
        <dbReference type="ARBA" id="ARBA00052763"/>
    </source>
</evidence>
<feature type="region of interest" description="Disordered" evidence="17">
    <location>
        <begin position="395"/>
        <end position="414"/>
    </location>
</feature>
<dbReference type="InterPro" id="IPR026590">
    <property type="entry name" value="Ssirtuin_cat_dom"/>
</dbReference>
<dbReference type="GO" id="GO:0140861">
    <property type="term" value="P:DNA repair-dependent chromatin remodeling"/>
    <property type="evidence" value="ECO:0007669"/>
    <property type="project" value="UniProtKB-ARBA"/>
</dbReference>
<dbReference type="InterPro" id="IPR003000">
    <property type="entry name" value="Sirtuin"/>
</dbReference>
<dbReference type="FunFam" id="3.40.50.1220:FF:000038">
    <property type="entry name" value="NAD-dependent protein deacetylase sirtuin-6 isoform X2"/>
    <property type="match status" value="1"/>
</dbReference>
<comment type="catalytic activity">
    <reaction evidence="13">
        <text>N(6)-propanoyl-L-lysyl-[protein] + NAD(+) + H2O = 3''-O-propanoyl-ADP-D-ribose + nicotinamide + L-lysyl-[protein]</text>
        <dbReference type="Rhea" id="RHEA:23500"/>
        <dbReference type="Rhea" id="RHEA-COMP:9752"/>
        <dbReference type="Rhea" id="RHEA-COMP:13758"/>
        <dbReference type="ChEBI" id="CHEBI:15377"/>
        <dbReference type="ChEBI" id="CHEBI:17154"/>
        <dbReference type="ChEBI" id="CHEBI:29969"/>
        <dbReference type="ChEBI" id="CHEBI:57540"/>
        <dbReference type="ChEBI" id="CHEBI:138019"/>
        <dbReference type="ChEBI" id="CHEBI:145015"/>
    </reaction>
    <physiologicalReaction direction="left-to-right" evidence="13">
        <dbReference type="Rhea" id="RHEA:23501"/>
    </physiologicalReaction>
</comment>
<comment type="cofactor">
    <cofactor evidence="1">
        <name>Zn(2+)</name>
        <dbReference type="ChEBI" id="CHEBI:29105"/>
    </cofactor>
</comment>
<dbReference type="VEuPathDB" id="VectorBase:GAUT031774"/>
<keyword evidence="4" id="KW-0808">Transferase</keyword>